<dbReference type="Proteomes" id="UP000008237">
    <property type="component" value="Unassembled WGS sequence"/>
</dbReference>
<gene>
    <name evidence="3" type="ORF">EAI_07556</name>
</gene>
<evidence type="ECO:0000256" key="1">
    <source>
        <dbReference type="ARBA" id="ARBA00010136"/>
    </source>
</evidence>
<dbReference type="OMA" id="NTIGYNE"/>
<dbReference type="InterPro" id="IPR050344">
    <property type="entry name" value="Peptidase_M1_aminopeptidases"/>
</dbReference>
<dbReference type="AlphaFoldDB" id="E2C146"/>
<dbReference type="GO" id="GO:0006508">
    <property type="term" value="P:proteolysis"/>
    <property type="evidence" value="ECO:0007669"/>
    <property type="project" value="TreeGrafter"/>
</dbReference>
<sequence length="299" mass="35465">MTGYYRVNYEEKIWIEIAKYLDEADYTKIHVLNRAQIIDDAYHFVMDNSLYYVTFYKLISYLWRETNFIPWHSMMNVLQYMSPFFNYPESDYFKSLILDRMDSVLNTIGYNENPKDDEMLKATRLLLLNWACKHNHIKCRQNAVFSLLAHVNKSNNDNFTLPGWKSWLYCAGLMNTTRDQFNKILHNIVLKNEDMLQYIVCAENDFVLLDILPSVTFKLEGTWTRLKNTQLMELYHGLVRKHARKPTVLNFILKHFDEIVGRRITKIDAMTHVVMSVYSECQLDQNLDGPGKMCSKLNF</sequence>
<evidence type="ECO:0000313" key="3">
    <source>
        <dbReference type="EMBL" id="EFN78367.1"/>
    </source>
</evidence>
<dbReference type="InterPro" id="IPR024571">
    <property type="entry name" value="ERAP1-like_C_dom"/>
</dbReference>
<accession>E2C146</accession>
<dbReference type="GO" id="GO:0070006">
    <property type="term" value="F:metalloaminopeptidase activity"/>
    <property type="evidence" value="ECO:0007669"/>
    <property type="project" value="TreeGrafter"/>
</dbReference>
<feature type="domain" description="ERAP1-like C-terminal" evidence="2">
    <location>
        <begin position="1"/>
        <end position="282"/>
    </location>
</feature>
<dbReference type="GO" id="GO:0042277">
    <property type="term" value="F:peptide binding"/>
    <property type="evidence" value="ECO:0007669"/>
    <property type="project" value="TreeGrafter"/>
</dbReference>
<dbReference type="PANTHER" id="PTHR11533:SF301">
    <property type="entry name" value="AMINOPEPTIDASE"/>
    <property type="match status" value="1"/>
</dbReference>
<evidence type="ECO:0000313" key="4">
    <source>
        <dbReference type="Proteomes" id="UP000008237"/>
    </source>
</evidence>
<dbReference type="InParanoid" id="E2C146"/>
<protein>
    <submittedName>
        <fullName evidence="3">Aminopeptidase N</fullName>
    </submittedName>
</protein>
<keyword evidence="3" id="KW-0378">Hydrolase</keyword>
<reference evidence="3 4" key="1">
    <citation type="journal article" date="2010" name="Science">
        <title>Genomic comparison of the ants Camponotus floridanus and Harpegnathos saltator.</title>
        <authorList>
            <person name="Bonasio R."/>
            <person name="Zhang G."/>
            <person name="Ye C."/>
            <person name="Mutti N.S."/>
            <person name="Fang X."/>
            <person name="Qin N."/>
            <person name="Donahue G."/>
            <person name="Yang P."/>
            <person name="Li Q."/>
            <person name="Li C."/>
            <person name="Zhang P."/>
            <person name="Huang Z."/>
            <person name="Berger S.L."/>
            <person name="Reinberg D."/>
            <person name="Wang J."/>
            <person name="Liebig J."/>
        </authorList>
    </citation>
    <scope>NUCLEOTIDE SEQUENCE [LARGE SCALE GENOMIC DNA]</scope>
    <source>
        <strain evidence="3 4">R22 G/1</strain>
    </source>
</reference>
<proteinExistence type="inferred from homology"/>
<dbReference type="PANTHER" id="PTHR11533">
    <property type="entry name" value="PROTEASE M1 ZINC METALLOPROTEASE"/>
    <property type="match status" value="1"/>
</dbReference>
<organism evidence="4">
    <name type="scientific">Harpegnathos saltator</name>
    <name type="common">Jerdon's jumping ant</name>
    <dbReference type="NCBI Taxonomy" id="610380"/>
    <lineage>
        <taxon>Eukaryota</taxon>
        <taxon>Metazoa</taxon>
        <taxon>Ecdysozoa</taxon>
        <taxon>Arthropoda</taxon>
        <taxon>Hexapoda</taxon>
        <taxon>Insecta</taxon>
        <taxon>Pterygota</taxon>
        <taxon>Neoptera</taxon>
        <taxon>Endopterygota</taxon>
        <taxon>Hymenoptera</taxon>
        <taxon>Apocrita</taxon>
        <taxon>Aculeata</taxon>
        <taxon>Formicoidea</taxon>
        <taxon>Formicidae</taxon>
        <taxon>Ponerinae</taxon>
        <taxon>Ponerini</taxon>
        <taxon>Harpegnathos</taxon>
    </lineage>
</organism>
<name>E2C146_HARSA</name>
<dbReference type="GO" id="GO:0043171">
    <property type="term" value="P:peptide catabolic process"/>
    <property type="evidence" value="ECO:0007669"/>
    <property type="project" value="TreeGrafter"/>
</dbReference>
<dbReference type="GO" id="GO:0005737">
    <property type="term" value="C:cytoplasm"/>
    <property type="evidence" value="ECO:0007669"/>
    <property type="project" value="TreeGrafter"/>
</dbReference>
<dbReference type="Gene3D" id="1.25.50.20">
    <property type="match status" value="1"/>
</dbReference>
<evidence type="ECO:0000259" key="2">
    <source>
        <dbReference type="Pfam" id="PF11838"/>
    </source>
</evidence>
<comment type="similarity">
    <text evidence="1">Belongs to the peptidase M1 family.</text>
</comment>
<dbReference type="GO" id="GO:0016020">
    <property type="term" value="C:membrane"/>
    <property type="evidence" value="ECO:0007669"/>
    <property type="project" value="TreeGrafter"/>
</dbReference>
<keyword evidence="3" id="KW-0645">Protease</keyword>
<dbReference type="STRING" id="610380.E2C146"/>
<dbReference type="Pfam" id="PF11838">
    <property type="entry name" value="ERAP1_C"/>
    <property type="match status" value="1"/>
</dbReference>
<dbReference type="GO" id="GO:0008270">
    <property type="term" value="F:zinc ion binding"/>
    <property type="evidence" value="ECO:0007669"/>
    <property type="project" value="TreeGrafter"/>
</dbReference>
<keyword evidence="3" id="KW-0031">Aminopeptidase</keyword>
<dbReference type="GO" id="GO:0005615">
    <property type="term" value="C:extracellular space"/>
    <property type="evidence" value="ECO:0007669"/>
    <property type="project" value="TreeGrafter"/>
</dbReference>
<keyword evidence="4" id="KW-1185">Reference proteome</keyword>
<dbReference type="EMBL" id="GL451853">
    <property type="protein sequence ID" value="EFN78367.1"/>
    <property type="molecule type" value="Genomic_DNA"/>
</dbReference>
<dbReference type="OrthoDB" id="10031169at2759"/>